<dbReference type="PANTHER" id="PTHR21666">
    <property type="entry name" value="PEPTIDASE-RELATED"/>
    <property type="match status" value="1"/>
</dbReference>
<dbReference type="Gene3D" id="2.70.70.10">
    <property type="entry name" value="Glucose Permease (Domain IIA)"/>
    <property type="match status" value="1"/>
</dbReference>
<name>A0A7I9VIB9_9BACT</name>
<evidence type="ECO:0000256" key="1">
    <source>
        <dbReference type="SAM" id="SignalP"/>
    </source>
</evidence>
<gene>
    <name evidence="3" type="ORF">AMYX_06190</name>
</gene>
<keyword evidence="4" id="KW-1185">Reference proteome</keyword>
<sequence length="287" mass="30460">MILALALAGLATLSAAAEPAPALELLPARARPGDAFLVHVRGELAAPPAGAVAGRDLAFFPGRHGQVAVAGLPVETPAGPLEVTVWAEAERGGERQALPLRAALDVAAPEFPSRALAVQREFVEPPPPELQRRIDADRAAFARAFAQPEEPPLFAGAFAWPRRARVTAGYGEQRTLNGVKPSQHYGLDLAGPAGAPVGAANDGRVVLVRDCWASGKTVILWHGAGLYTTYFHLARAAVAEGQRVRRGQKLGEVGATGRVSGPHLHWGVRVGDLYVDPRSVLRLRWPW</sequence>
<keyword evidence="1" id="KW-0732">Signal</keyword>
<dbReference type="RefSeq" id="WP_176062876.1">
    <property type="nucleotide sequence ID" value="NZ_BJTG01000002.1"/>
</dbReference>
<dbReference type="InterPro" id="IPR016047">
    <property type="entry name" value="M23ase_b-sheet_dom"/>
</dbReference>
<dbReference type="EMBL" id="BJTG01000002">
    <property type="protein sequence ID" value="GEJ55878.1"/>
    <property type="molecule type" value="Genomic_DNA"/>
</dbReference>
<accession>A0A7I9VIB9</accession>
<evidence type="ECO:0000313" key="3">
    <source>
        <dbReference type="EMBL" id="GEJ55878.1"/>
    </source>
</evidence>
<organism evidence="3 4">
    <name type="scientific">Anaeromyxobacter diazotrophicus</name>
    <dbReference type="NCBI Taxonomy" id="2590199"/>
    <lineage>
        <taxon>Bacteria</taxon>
        <taxon>Pseudomonadati</taxon>
        <taxon>Myxococcota</taxon>
        <taxon>Myxococcia</taxon>
        <taxon>Myxococcales</taxon>
        <taxon>Cystobacterineae</taxon>
        <taxon>Anaeromyxobacteraceae</taxon>
        <taxon>Anaeromyxobacter</taxon>
    </lineage>
</organism>
<dbReference type="InterPro" id="IPR050570">
    <property type="entry name" value="Cell_wall_metabolism_enzyme"/>
</dbReference>
<dbReference type="PANTHER" id="PTHR21666:SF290">
    <property type="entry name" value="PEPTIDASE M23 DOMAIN PROTEIN"/>
    <property type="match status" value="1"/>
</dbReference>
<dbReference type="GO" id="GO:0004222">
    <property type="term" value="F:metalloendopeptidase activity"/>
    <property type="evidence" value="ECO:0007669"/>
    <property type="project" value="TreeGrafter"/>
</dbReference>
<proteinExistence type="predicted"/>
<dbReference type="Pfam" id="PF01551">
    <property type="entry name" value="Peptidase_M23"/>
    <property type="match status" value="1"/>
</dbReference>
<reference evidence="4" key="1">
    <citation type="journal article" date="2020" name="Appl. Environ. Microbiol.">
        <title>Diazotrophic Anaeromyxobacter Isolates from Soils.</title>
        <authorList>
            <person name="Masuda Y."/>
            <person name="Yamanaka H."/>
            <person name="Xu Z.X."/>
            <person name="Shiratori Y."/>
            <person name="Aono T."/>
            <person name="Amachi S."/>
            <person name="Senoo K."/>
            <person name="Itoh H."/>
        </authorList>
    </citation>
    <scope>NUCLEOTIDE SEQUENCE [LARGE SCALE GENOMIC DNA]</scope>
    <source>
        <strain evidence="4">R267</strain>
    </source>
</reference>
<feature type="domain" description="M23ase beta-sheet core" evidence="2">
    <location>
        <begin position="183"/>
        <end position="277"/>
    </location>
</feature>
<protein>
    <recommendedName>
        <fullName evidence="2">M23ase beta-sheet core domain-containing protein</fullName>
    </recommendedName>
</protein>
<dbReference type="CDD" id="cd12797">
    <property type="entry name" value="M23_peptidase"/>
    <property type="match status" value="1"/>
</dbReference>
<comment type="caution">
    <text evidence="3">The sequence shown here is derived from an EMBL/GenBank/DDBJ whole genome shotgun (WGS) entry which is preliminary data.</text>
</comment>
<evidence type="ECO:0000313" key="4">
    <source>
        <dbReference type="Proteomes" id="UP000503640"/>
    </source>
</evidence>
<feature type="chain" id="PRO_5029516700" description="M23ase beta-sheet core domain-containing protein" evidence="1">
    <location>
        <begin position="18"/>
        <end position="287"/>
    </location>
</feature>
<dbReference type="AlphaFoldDB" id="A0A7I9VIB9"/>
<feature type="signal peptide" evidence="1">
    <location>
        <begin position="1"/>
        <end position="17"/>
    </location>
</feature>
<evidence type="ECO:0000259" key="2">
    <source>
        <dbReference type="Pfam" id="PF01551"/>
    </source>
</evidence>
<dbReference type="InterPro" id="IPR011055">
    <property type="entry name" value="Dup_hybrid_motif"/>
</dbReference>
<dbReference type="Proteomes" id="UP000503640">
    <property type="component" value="Unassembled WGS sequence"/>
</dbReference>
<dbReference type="SUPFAM" id="SSF51261">
    <property type="entry name" value="Duplicated hybrid motif"/>
    <property type="match status" value="1"/>
</dbReference>